<dbReference type="WBParaSite" id="PTRK_0000129900.1">
    <property type="protein sequence ID" value="PTRK_0000129900.1"/>
    <property type="gene ID" value="PTRK_0000129900"/>
</dbReference>
<dbReference type="AlphaFoldDB" id="A0A0N4Z318"/>
<feature type="coiled-coil region" evidence="1">
    <location>
        <begin position="153"/>
        <end position="233"/>
    </location>
</feature>
<proteinExistence type="predicted"/>
<dbReference type="Proteomes" id="UP000038045">
    <property type="component" value="Unplaced"/>
</dbReference>
<organism evidence="3 4">
    <name type="scientific">Parastrongyloides trichosuri</name>
    <name type="common">Possum-specific nematode worm</name>
    <dbReference type="NCBI Taxonomy" id="131310"/>
    <lineage>
        <taxon>Eukaryota</taxon>
        <taxon>Metazoa</taxon>
        <taxon>Ecdysozoa</taxon>
        <taxon>Nematoda</taxon>
        <taxon>Chromadorea</taxon>
        <taxon>Rhabditida</taxon>
        <taxon>Tylenchina</taxon>
        <taxon>Panagrolaimomorpha</taxon>
        <taxon>Strongyloidoidea</taxon>
        <taxon>Strongyloididae</taxon>
        <taxon>Parastrongyloides</taxon>
    </lineage>
</organism>
<feature type="compositionally biased region" description="Basic and acidic residues" evidence="2">
    <location>
        <begin position="17"/>
        <end position="33"/>
    </location>
</feature>
<accession>A0A0N4Z318</accession>
<keyword evidence="3" id="KW-1185">Reference proteome</keyword>
<evidence type="ECO:0000313" key="4">
    <source>
        <dbReference type="WBParaSite" id="PTRK_0000129900.1"/>
    </source>
</evidence>
<dbReference type="PANTHER" id="PTHR37960">
    <property type="entry name" value="PROTEIN CBG06493-RELATED"/>
    <property type="match status" value="1"/>
</dbReference>
<feature type="compositionally biased region" description="Polar residues" evidence="2">
    <location>
        <begin position="46"/>
        <end position="66"/>
    </location>
</feature>
<feature type="region of interest" description="Disordered" evidence="2">
    <location>
        <begin position="1"/>
        <end position="87"/>
    </location>
</feature>
<evidence type="ECO:0000256" key="1">
    <source>
        <dbReference type="SAM" id="Coils"/>
    </source>
</evidence>
<sequence length="322" mass="37418">MSNFLNRFFKNNKKNSHNKENNGHLQDIDRDNTMRASSRYDPNMTLRDNQSYLNPASAYHTNNTNGKWKPGPRSCPGDQMSFKSGKHKKDHLDRSFVTEFQPPMDHKSSRRGKHLSFKNTHDTSEYGSVEAPVDSENHRVYHDDYEESEGEALNLAEVRIHNLEDALSRYKLRLKDALEDRRYYRSQYVALQHAKNRTERNLLQQIEDMSNERKRMQHKIAMLERQVAQYSALNCHNNSLLNMDNSKFLNQLPLFGTPSTSAIDSITGAGEALSHMSENLFLTHRKEQISTSAFVDDNLDEVKNFRNMKLDMIDMNRSASEE</sequence>
<keyword evidence="1" id="KW-0175">Coiled coil</keyword>
<dbReference type="PANTHER" id="PTHR37960:SF2">
    <property type="entry name" value="PROTEIN CBG20683"/>
    <property type="match status" value="1"/>
</dbReference>
<reference evidence="4" key="1">
    <citation type="submission" date="2017-02" db="UniProtKB">
        <authorList>
            <consortium name="WormBaseParasite"/>
        </authorList>
    </citation>
    <scope>IDENTIFICATION</scope>
</reference>
<evidence type="ECO:0000313" key="3">
    <source>
        <dbReference type="Proteomes" id="UP000038045"/>
    </source>
</evidence>
<name>A0A0N4Z318_PARTI</name>
<evidence type="ECO:0000256" key="2">
    <source>
        <dbReference type="SAM" id="MobiDB-lite"/>
    </source>
</evidence>
<protein>
    <submittedName>
        <fullName evidence="4">Endosome-associated-trafficking regulator 1</fullName>
    </submittedName>
</protein>
<feature type="region of interest" description="Disordered" evidence="2">
    <location>
        <begin position="101"/>
        <end position="128"/>
    </location>
</feature>